<reference evidence="1 2" key="1">
    <citation type="submission" date="2023-05" db="EMBL/GenBank/DDBJ databases">
        <title>Genomic insight into Chryseobacterium sp. wdc7 isolated forest soil (Gotjawal).</title>
        <authorList>
            <person name="Park S.-J."/>
        </authorList>
    </citation>
    <scope>NUCLEOTIDE SEQUENCE [LARGE SCALE GENOMIC DNA]</scope>
    <source>
        <strain evidence="2">wdc7</strain>
    </source>
</reference>
<evidence type="ECO:0000313" key="1">
    <source>
        <dbReference type="EMBL" id="WHF51886.1"/>
    </source>
</evidence>
<evidence type="ECO:0000313" key="2">
    <source>
        <dbReference type="Proteomes" id="UP001241656"/>
    </source>
</evidence>
<organism evidence="1 2">
    <name type="scientific">Chryseobacterium gotjawalense</name>
    <dbReference type="NCBI Taxonomy" id="3042315"/>
    <lineage>
        <taxon>Bacteria</taxon>
        <taxon>Pseudomonadati</taxon>
        <taxon>Bacteroidota</taxon>
        <taxon>Flavobacteriia</taxon>
        <taxon>Flavobacteriales</taxon>
        <taxon>Weeksellaceae</taxon>
        <taxon>Chryseobacterium group</taxon>
        <taxon>Chryseobacterium</taxon>
    </lineage>
</organism>
<keyword evidence="2" id="KW-1185">Reference proteome</keyword>
<dbReference type="RefSeq" id="WP_282905203.1">
    <property type="nucleotide sequence ID" value="NZ_CP124855.1"/>
</dbReference>
<gene>
    <name evidence="1" type="ORF">QGN23_01080</name>
</gene>
<accession>A0ABY8RDE6</accession>
<sequence>MMKKRNTSPLKTNPFVVGLWMLDDCADINPRFLLQISILTEALNYRISTLPNQHINTSSFGMA</sequence>
<name>A0ABY8RDE6_9FLAO</name>
<dbReference type="EMBL" id="CP124855">
    <property type="protein sequence ID" value="WHF51886.1"/>
    <property type="molecule type" value="Genomic_DNA"/>
</dbReference>
<protein>
    <submittedName>
        <fullName evidence="1">Uncharacterized protein</fullName>
    </submittedName>
</protein>
<proteinExistence type="predicted"/>
<dbReference type="Proteomes" id="UP001241656">
    <property type="component" value="Chromosome"/>
</dbReference>